<dbReference type="AlphaFoldDB" id="A0A7J7SXP6"/>
<evidence type="ECO:0000256" key="1">
    <source>
        <dbReference type="SAM" id="MobiDB-lite"/>
    </source>
</evidence>
<evidence type="ECO:0000313" key="3">
    <source>
        <dbReference type="Proteomes" id="UP000585614"/>
    </source>
</evidence>
<organism evidence="2 3">
    <name type="scientific">Rhinolophus ferrumequinum</name>
    <name type="common">Greater horseshoe bat</name>
    <dbReference type="NCBI Taxonomy" id="59479"/>
    <lineage>
        <taxon>Eukaryota</taxon>
        <taxon>Metazoa</taxon>
        <taxon>Chordata</taxon>
        <taxon>Craniata</taxon>
        <taxon>Vertebrata</taxon>
        <taxon>Euteleostomi</taxon>
        <taxon>Mammalia</taxon>
        <taxon>Eutheria</taxon>
        <taxon>Laurasiatheria</taxon>
        <taxon>Chiroptera</taxon>
        <taxon>Yinpterochiroptera</taxon>
        <taxon>Rhinolophoidea</taxon>
        <taxon>Rhinolophidae</taxon>
        <taxon>Rhinolophinae</taxon>
        <taxon>Rhinolophus</taxon>
    </lineage>
</organism>
<feature type="region of interest" description="Disordered" evidence="1">
    <location>
        <begin position="1"/>
        <end position="38"/>
    </location>
</feature>
<feature type="region of interest" description="Disordered" evidence="1">
    <location>
        <begin position="90"/>
        <end position="121"/>
    </location>
</feature>
<proteinExistence type="predicted"/>
<dbReference type="Proteomes" id="UP000585614">
    <property type="component" value="Unassembled WGS sequence"/>
</dbReference>
<protein>
    <submittedName>
        <fullName evidence="2">Uncharacterized protein</fullName>
    </submittedName>
</protein>
<accession>A0A7J7SXP6</accession>
<evidence type="ECO:0000313" key="2">
    <source>
        <dbReference type="EMBL" id="KAF6293206.1"/>
    </source>
</evidence>
<comment type="caution">
    <text evidence="2">The sequence shown here is derived from an EMBL/GenBank/DDBJ whole genome shotgun (WGS) entry which is preliminary data.</text>
</comment>
<gene>
    <name evidence="2" type="ORF">mRhiFer1_009093</name>
</gene>
<dbReference type="EMBL" id="JACAGC010000021">
    <property type="protein sequence ID" value="KAF6293206.1"/>
    <property type="molecule type" value="Genomic_DNA"/>
</dbReference>
<sequence>MRGAWRSPARSSESRKRSTCFGRPPAAAPSPSPSRLSPALHLLHLSNSDLQPACVVMSPMSSVLSKGTNHIVGHQNEGSEMTVTTTRCYNPSRNAAPKSGCSAHSRLDTDPFGPGSQCLSP</sequence>
<name>A0A7J7SXP6_RHIFE</name>
<reference evidence="2 3" key="1">
    <citation type="journal article" date="2020" name="Nature">
        <title>Six reference-quality genomes reveal evolution of bat adaptations.</title>
        <authorList>
            <person name="Jebb D."/>
            <person name="Huang Z."/>
            <person name="Pippel M."/>
            <person name="Hughes G.M."/>
            <person name="Lavrichenko K."/>
            <person name="Devanna P."/>
            <person name="Winkler S."/>
            <person name="Jermiin L.S."/>
            <person name="Skirmuntt E.C."/>
            <person name="Katzourakis A."/>
            <person name="Burkitt-Gray L."/>
            <person name="Ray D.A."/>
            <person name="Sullivan K.A.M."/>
            <person name="Roscito J.G."/>
            <person name="Kirilenko B.M."/>
            <person name="Davalos L.M."/>
            <person name="Corthals A.P."/>
            <person name="Power M.L."/>
            <person name="Jones G."/>
            <person name="Ransome R.D."/>
            <person name="Dechmann D.K.N."/>
            <person name="Locatelli A.G."/>
            <person name="Puechmaille S.J."/>
            <person name="Fedrigo O."/>
            <person name="Jarvis E.D."/>
            <person name="Hiller M."/>
            <person name="Vernes S.C."/>
            <person name="Myers E.W."/>
            <person name="Teeling E.C."/>
        </authorList>
    </citation>
    <scope>NUCLEOTIDE SEQUENCE [LARGE SCALE GENOMIC DNA]</scope>
    <source>
        <strain evidence="2">MRhiFer1</strain>
        <tissue evidence="2">Lung</tissue>
    </source>
</reference>